<dbReference type="EMBL" id="SDMP01000007">
    <property type="protein sequence ID" value="RYR46748.1"/>
    <property type="molecule type" value="Genomic_DNA"/>
</dbReference>
<proteinExistence type="predicted"/>
<accession>A0A445C777</accession>
<comment type="caution">
    <text evidence="1">The sequence shown here is derived from an EMBL/GenBank/DDBJ whole genome shotgun (WGS) entry which is preliminary data.</text>
</comment>
<reference evidence="1 2" key="1">
    <citation type="submission" date="2019-01" db="EMBL/GenBank/DDBJ databases">
        <title>Sequencing of cultivated peanut Arachis hypogaea provides insights into genome evolution and oil improvement.</title>
        <authorList>
            <person name="Chen X."/>
        </authorList>
    </citation>
    <scope>NUCLEOTIDE SEQUENCE [LARGE SCALE GENOMIC DNA]</scope>
    <source>
        <strain evidence="2">cv. Fuhuasheng</strain>
        <tissue evidence="1">Leaves</tissue>
    </source>
</reference>
<protein>
    <recommendedName>
        <fullName evidence="3">Reverse transcriptase zinc-binding domain-containing protein</fullName>
    </recommendedName>
</protein>
<name>A0A445C777_ARAHY</name>
<evidence type="ECO:0000313" key="2">
    <source>
        <dbReference type="Proteomes" id="UP000289738"/>
    </source>
</evidence>
<organism evidence="1 2">
    <name type="scientific">Arachis hypogaea</name>
    <name type="common">Peanut</name>
    <dbReference type="NCBI Taxonomy" id="3818"/>
    <lineage>
        <taxon>Eukaryota</taxon>
        <taxon>Viridiplantae</taxon>
        <taxon>Streptophyta</taxon>
        <taxon>Embryophyta</taxon>
        <taxon>Tracheophyta</taxon>
        <taxon>Spermatophyta</taxon>
        <taxon>Magnoliopsida</taxon>
        <taxon>eudicotyledons</taxon>
        <taxon>Gunneridae</taxon>
        <taxon>Pentapetalae</taxon>
        <taxon>rosids</taxon>
        <taxon>fabids</taxon>
        <taxon>Fabales</taxon>
        <taxon>Fabaceae</taxon>
        <taxon>Papilionoideae</taxon>
        <taxon>50 kb inversion clade</taxon>
        <taxon>dalbergioids sensu lato</taxon>
        <taxon>Dalbergieae</taxon>
        <taxon>Pterocarpus clade</taxon>
        <taxon>Arachis</taxon>
    </lineage>
</organism>
<evidence type="ECO:0000313" key="1">
    <source>
        <dbReference type="EMBL" id="RYR46748.1"/>
    </source>
</evidence>
<sequence>MESLRSNRSLMQLGYIAWASLNKNTLLIIYGAGLFSHELFGKLNTMKRLVRLNIIPLSKIPCILCGCGEDEVDHLFVHYFYVSWLWKKALTIGGICWVRSKNIREFFELRGERAINKNKYEILKSFEWSWWICGEYVAEKQTMVVGNNLSMLKMMAAKFLVEKAMIPLNKVV</sequence>
<dbReference type="AlphaFoldDB" id="A0A445C777"/>
<evidence type="ECO:0008006" key="3">
    <source>
        <dbReference type="Google" id="ProtNLM"/>
    </source>
</evidence>
<gene>
    <name evidence="1" type="ORF">Ahy_A07g032538</name>
</gene>
<dbReference type="Proteomes" id="UP000289738">
    <property type="component" value="Chromosome A07"/>
</dbReference>
<keyword evidence="2" id="KW-1185">Reference proteome</keyword>